<protein>
    <submittedName>
        <fullName evidence="1">Uncharacterized protein</fullName>
    </submittedName>
</protein>
<comment type="caution">
    <text evidence="1">The sequence shown here is derived from an EMBL/GenBank/DDBJ whole genome shotgun (WGS) entry which is preliminary data.</text>
</comment>
<evidence type="ECO:0000313" key="1">
    <source>
        <dbReference type="EMBL" id="PRQ71061.1"/>
    </source>
</evidence>
<evidence type="ECO:0000313" key="2">
    <source>
        <dbReference type="Proteomes" id="UP000239560"/>
    </source>
</evidence>
<dbReference type="AlphaFoldDB" id="A0A2S9ZZ99"/>
<dbReference type="Proteomes" id="UP000239560">
    <property type="component" value="Unassembled WGS sequence"/>
</dbReference>
<organism evidence="1 2">
    <name type="scientific">Rhodotorula toruloides</name>
    <name type="common">Yeast</name>
    <name type="synonym">Rhodosporidium toruloides</name>
    <dbReference type="NCBI Taxonomy" id="5286"/>
    <lineage>
        <taxon>Eukaryota</taxon>
        <taxon>Fungi</taxon>
        <taxon>Dikarya</taxon>
        <taxon>Basidiomycota</taxon>
        <taxon>Pucciniomycotina</taxon>
        <taxon>Microbotryomycetes</taxon>
        <taxon>Sporidiobolales</taxon>
        <taxon>Sporidiobolaceae</taxon>
        <taxon>Rhodotorula</taxon>
    </lineage>
</organism>
<name>A0A2S9ZZ99_RHOTO</name>
<accession>A0A2S9ZZ99</accession>
<dbReference type="EMBL" id="LCTV02000013">
    <property type="protein sequence ID" value="PRQ71061.1"/>
    <property type="molecule type" value="Genomic_DNA"/>
</dbReference>
<gene>
    <name evidence="1" type="ORF">AAT19DRAFT_10601</name>
</gene>
<sequence>MSDIARCGFVALHYPAQRFAPPQLHLARLPACLTTRTHAHAVPQHRRSKAEAVAARSTFPSATLCAPRTTPWLTCSFRRCQGVNPYLFIERYLHYLFNPLLTPGFDAQLYVLWALMG</sequence>
<proteinExistence type="predicted"/>
<reference evidence="1 2" key="1">
    <citation type="journal article" date="2018" name="Elife">
        <title>Functional genomics of lipid metabolism in the oleaginous yeast Rhodosporidium toruloides.</title>
        <authorList>
            <person name="Coradetti S.T."/>
            <person name="Pinel D."/>
            <person name="Geiselman G."/>
            <person name="Ito M."/>
            <person name="Mondo S."/>
            <person name="Reilly M.C."/>
            <person name="Cheng Y.F."/>
            <person name="Bauer S."/>
            <person name="Grigoriev I."/>
            <person name="Gladden J.M."/>
            <person name="Simmons B.A."/>
            <person name="Brem R."/>
            <person name="Arkin A.P."/>
            <person name="Skerker J.M."/>
        </authorList>
    </citation>
    <scope>NUCLEOTIDE SEQUENCE [LARGE SCALE GENOMIC DNA]</scope>
    <source>
        <strain evidence="1 2">NBRC 0880</strain>
    </source>
</reference>